<keyword evidence="2" id="KW-1133">Transmembrane helix</keyword>
<organism evidence="3 4">
    <name type="scientific">Sphingomonas koreensis</name>
    <dbReference type="NCBI Taxonomy" id="93064"/>
    <lineage>
        <taxon>Bacteria</taxon>
        <taxon>Pseudomonadati</taxon>
        <taxon>Pseudomonadota</taxon>
        <taxon>Alphaproteobacteria</taxon>
        <taxon>Sphingomonadales</taxon>
        <taxon>Sphingomonadaceae</taxon>
        <taxon>Sphingomonas</taxon>
    </lineage>
</organism>
<accession>A0A430G398</accession>
<dbReference type="Proteomes" id="UP000287746">
    <property type="component" value="Unassembled WGS sequence"/>
</dbReference>
<sequence length="329" mass="34100">MKPAPETALAETAEPVAAAPATPPSAEIVNPPVETAAAPVTETATQPEPSGNGNGNLWLILAAAGLALAAIAAFLLLRPRRRDEDLAYAPHSEAAAVQPEPVHEPVHRPRLADPVAAAPIFVAPRHEPEVASPAAQPALENPELVTPDAADIDAVLGGAKPQGRRPVLELAMRPTRAGMSRRGAMVEFELTVANAGALPAEDVRIGAFMLGDSAAVPSEIERLLMQLPAEQVVPAERIEPGGGKRLDAAVTLPRELVDAAAHDGEDGFTPVLVADARYRLPGGGEGRTAAAFTIGRVNGGEHLVPIALQDDPAVYADIEARLHSVPAKI</sequence>
<evidence type="ECO:0000256" key="1">
    <source>
        <dbReference type="SAM" id="MobiDB-lite"/>
    </source>
</evidence>
<comment type="caution">
    <text evidence="3">The sequence shown here is derived from an EMBL/GenBank/DDBJ whole genome shotgun (WGS) entry which is preliminary data.</text>
</comment>
<dbReference type="AlphaFoldDB" id="A0A430G398"/>
<keyword evidence="2" id="KW-0472">Membrane</keyword>
<name>A0A430G398_9SPHN</name>
<protein>
    <submittedName>
        <fullName evidence="3">Uncharacterized protein</fullName>
    </submittedName>
</protein>
<feature type="region of interest" description="Disordered" evidence="1">
    <location>
        <begin position="1"/>
        <end position="32"/>
    </location>
</feature>
<evidence type="ECO:0000313" key="4">
    <source>
        <dbReference type="Proteomes" id="UP000287746"/>
    </source>
</evidence>
<feature type="transmembrane region" description="Helical" evidence="2">
    <location>
        <begin position="57"/>
        <end position="77"/>
    </location>
</feature>
<reference evidence="3 4" key="1">
    <citation type="submission" date="2018-07" db="EMBL/GenBank/DDBJ databases">
        <title>Genomic and Epidemiologic Investigation of an Indolent Hospital Outbreak.</title>
        <authorList>
            <person name="Johnson R.C."/>
            <person name="Deming C."/>
            <person name="Conlan S."/>
            <person name="Zellmer C.J."/>
            <person name="Michelin A.V."/>
            <person name="Lee-Lin S."/>
            <person name="Thomas P.J."/>
            <person name="Park M."/>
            <person name="Weingarten R.A."/>
            <person name="Less J."/>
            <person name="Dekker J.P."/>
            <person name="Frank K.M."/>
            <person name="Musser K.A."/>
            <person name="Mcquiston J.R."/>
            <person name="Henderson D.K."/>
            <person name="Lau A.F."/>
            <person name="Palmore T.N."/>
            <person name="Segre J.A."/>
        </authorList>
    </citation>
    <scope>NUCLEOTIDE SEQUENCE [LARGE SCALE GENOMIC DNA]</scope>
    <source>
        <strain evidence="3 4">SK-CDC1_0717</strain>
    </source>
</reference>
<evidence type="ECO:0000256" key="2">
    <source>
        <dbReference type="SAM" id="Phobius"/>
    </source>
</evidence>
<gene>
    <name evidence="3" type="ORF">DAH66_11425</name>
</gene>
<dbReference type="EMBL" id="QQYZ01000009">
    <property type="protein sequence ID" value="RSY84681.1"/>
    <property type="molecule type" value="Genomic_DNA"/>
</dbReference>
<evidence type="ECO:0000313" key="3">
    <source>
        <dbReference type="EMBL" id="RSY84681.1"/>
    </source>
</evidence>
<proteinExistence type="predicted"/>
<keyword evidence="2" id="KW-0812">Transmembrane</keyword>